<keyword evidence="4" id="KW-0975">Bacterial flagellum</keyword>
<evidence type="ECO:0000256" key="2">
    <source>
        <dbReference type="ARBA" id="ARBA00004613"/>
    </source>
</evidence>
<dbReference type="AlphaFoldDB" id="A0AAJ2R8I6"/>
<evidence type="ECO:0000256" key="3">
    <source>
        <dbReference type="ARBA" id="ARBA00005709"/>
    </source>
</evidence>
<dbReference type="Pfam" id="PF00669">
    <property type="entry name" value="Flagellin_N"/>
    <property type="match status" value="1"/>
</dbReference>
<dbReference type="GO" id="GO:0071973">
    <property type="term" value="P:bacterial-type flagellum-dependent cell motility"/>
    <property type="evidence" value="ECO:0007669"/>
    <property type="project" value="InterPro"/>
</dbReference>
<feature type="domain" description="Flagellin C-terminal" evidence="8">
    <location>
        <begin position="329"/>
        <end position="408"/>
    </location>
</feature>
<evidence type="ECO:0000256" key="5">
    <source>
        <dbReference type="SAM" id="Coils"/>
    </source>
</evidence>
<feature type="domain" description="Flagellin N-terminal" evidence="7">
    <location>
        <begin position="6"/>
        <end position="141"/>
    </location>
</feature>
<comment type="similarity">
    <text evidence="3">Belongs to the bacterial flagellin family.</text>
</comment>
<organism evidence="9 10">
    <name type="scientific">Delftia acidovorans</name>
    <name type="common">Pseudomonas acidovorans</name>
    <name type="synonym">Comamonas acidovorans</name>
    <dbReference type="NCBI Taxonomy" id="80866"/>
    <lineage>
        <taxon>Bacteria</taxon>
        <taxon>Pseudomonadati</taxon>
        <taxon>Pseudomonadota</taxon>
        <taxon>Betaproteobacteria</taxon>
        <taxon>Burkholderiales</taxon>
        <taxon>Comamonadaceae</taxon>
        <taxon>Delftia</taxon>
    </lineage>
</organism>
<comment type="caution">
    <text evidence="9">The sequence shown here is derived from an EMBL/GenBank/DDBJ whole genome shotgun (WGS) entry which is preliminary data.</text>
</comment>
<protein>
    <submittedName>
        <fullName evidence="9">Flagellar hook-associated protein FlgL</fullName>
    </submittedName>
</protein>
<dbReference type="SUPFAM" id="SSF64518">
    <property type="entry name" value="Phase 1 flagellin"/>
    <property type="match status" value="1"/>
</dbReference>
<keyword evidence="9" id="KW-0966">Cell projection</keyword>
<evidence type="ECO:0000313" key="9">
    <source>
        <dbReference type="EMBL" id="MDX4957669.1"/>
    </source>
</evidence>
<proteinExistence type="inferred from homology"/>
<dbReference type="GO" id="GO:0005198">
    <property type="term" value="F:structural molecule activity"/>
    <property type="evidence" value="ECO:0007669"/>
    <property type="project" value="InterPro"/>
</dbReference>
<sequence>MSISRIGTANMYESTINNLNSRNTSLVDLMEKTTSGKRVVRASDDPVAAAQAERALTRISRSENDQRVLGLQRDVIAQGESKLGTAQDALKDFRDKILAAGNGSYDQKARDALVQELQSLRDQVLSYANAKDSNGMPLFRGLGSKEDPLTSATPGASSQLQAGQSTGGENGLPIALDGFSTWMNVPTGNGVFSVSRQSVAGSSAYASLGTVTDPSQLTSDTYTIAFVKDPVTNAVTYSIDAFNPLPAPGGTTTNKVPAGTAFPADGKLTVDGMSVGISGNPATGDTFKLAPSQRTDLFSVLDGVISAVKNGGTDPGGLQQGLARGLNELDAGMSRVQAMRSFAGDQLNRADRLEDDMKNQADQQEAARSRAEDIDMIKALSDVDMQKVGMQAALQSYASIQKLSLFNFIN</sequence>
<dbReference type="EMBL" id="JAWWMZ010000019">
    <property type="protein sequence ID" value="MDX4957669.1"/>
    <property type="molecule type" value="Genomic_DNA"/>
</dbReference>
<dbReference type="RefSeq" id="WP_034398045.1">
    <property type="nucleotide sequence ID" value="NZ_CAGKLB010000035.1"/>
</dbReference>
<dbReference type="Pfam" id="PF00700">
    <property type="entry name" value="Flagellin_C"/>
    <property type="match status" value="1"/>
</dbReference>
<dbReference type="PANTHER" id="PTHR42792:SF1">
    <property type="entry name" value="FLAGELLAR HOOK-ASSOCIATED PROTEIN 3"/>
    <property type="match status" value="1"/>
</dbReference>
<dbReference type="NCBIfam" id="TIGR02550">
    <property type="entry name" value="flagell_flgL"/>
    <property type="match status" value="1"/>
</dbReference>
<evidence type="ECO:0000259" key="7">
    <source>
        <dbReference type="Pfam" id="PF00669"/>
    </source>
</evidence>
<evidence type="ECO:0000256" key="1">
    <source>
        <dbReference type="ARBA" id="ARBA00004365"/>
    </source>
</evidence>
<evidence type="ECO:0000256" key="4">
    <source>
        <dbReference type="ARBA" id="ARBA00023143"/>
    </source>
</evidence>
<dbReference type="Proteomes" id="UP001287445">
    <property type="component" value="Unassembled WGS sequence"/>
</dbReference>
<dbReference type="InterPro" id="IPR046358">
    <property type="entry name" value="Flagellin_C"/>
</dbReference>
<evidence type="ECO:0000313" key="10">
    <source>
        <dbReference type="Proteomes" id="UP001287445"/>
    </source>
</evidence>
<dbReference type="PANTHER" id="PTHR42792">
    <property type="entry name" value="FLAGELLIN"/>
    <property type="match status" value="1"/>
</dbReference>
<dbReference type="Gene3D" id="1.20.1330.10">
    <property type="entry name" value="f41 fragment of flagellin, N-terminal domain"/>
    <property type="match status" value="1"/>
</dbReference>
<feature type="region of interest" description="Disordered" evidence="6">
    <location>
        <begin position="136"/>
        <end position="169"/>
    </location>
</feature>
<feature type="compositionally biased region" description="Polar residues" evidence="6">
    <location>
        <begin position="150"/>
        <end position="164"/>
    </location>
</feature>
<keyword evidence="9" id="KW-0969">Cilium</keyword>
<name>A0AAJ2R8I6_DELAC</name>
<dbReference type="GO" id="GO:0009424">
    <property type="term" value="C:bacterial-type flagellum hook"/>
    <property type="evidence" value="ECO:0007669"/>
    <property type="project" value="InterPro"/>
</dbReference>
<dbReference type="GO" id="GO:0005576">
    <property type="term" value="C:extracellular region"/>
    <property type="evidence" value="ECO:0007669"/>
    <property type="project" value="UniProtKB-SubCell"/>
</dbReference>
<keyword evidence="9" id="KW-0282">Flagellum</keyword>
<evidence type="ECO:0000256" key="6">
    <source>
        <dbReference type="SAM" id="MobiDB-lite"/>
    </source>
</evidence>
<keyword evidence="5" id="KW-0175">Coiled coil</keyword>
<feature type="coiled-coil region" evidence="5">
    <location>
        <begin position="343"/>
        <end position="374"/>
    </location>
</feature>
<dbReference type="InterPro" id="IPR001492">
    <property type="entry name" value="Flagellin"/>
</dbReference>
<evidence type="ECO:0000259" key="8">
    <source>
        <dbReference type="Pfam" id="PF00700"/>
    </source>
</evidence>
<reference evidence="9" key="1">
    <citation type="submission" date="2023-11" db="EMBL/GenBank/DDBJ databases">
        <title>Identification and selenium tolerance of Delftia acidovorans R3-25.</title>
        <authorList>
            <person name="Zhang S."/>
            <person name="Liu Y."/>
            <person name="Guo Y."/>
        </authorList>
    </citation>
    <scope>NUCLEOTIDE SEQUENCE</scope>
    <source>
        <strain evidence="9">R3-25</strain>
    </source>
</reference>
<gene>
    <name evidence="9" type="primary">flgL</name>
    <name evidence="9" type="ORF">SGN30_29985</name>
</gene>
<comment type="subcellular location">
    <subcellularLocation>
        <location evidence="1">Bacterial flagellum</location>
    </subcellularLocation>
    <subcellularLocation>
        <location evidence="2">Secreted</location>
    </subcellularLocation>
</comment>
<accession>A0AAJ2R8I6</accession>
<dbReference type="InterPro" id="IPR001029">
    <property type="entry name" value="Flagellin_N"/>
</dbReference>
<dbReference type="InterPro" id="IPR013384">
    <property type="entry name" value="Flagell_FlgL"/>
</dbReference>